<dbReference type="Pfam" id="PF09273">
    <property type="entry name" value="Rubis-subs-bind"/>
    <property type="match status" value="1"/>
</dbReference>
<keyword evidence="2" id="KW-0808">Transferase</keyword>
<evidence type="ECO:0000256" key="5">
    <source>
        <dbReference type="SAM" id="MobiDB-lite"/>
    </source>
</evidence>
<dbReference type="GO" id="GO:0016279">
    <property type="term" value="F:protein-lysine N-methyltransferase activity"/>
    <property type="evidence" value="ECO:0007669"/>
    <property type="project" value="TreeGrafter"/>
</dbReference>
<feature type="region of interest" description="Disordered" evidence="5">
    <location>
        <begin position="15"/>
        <end position="54"/>
    </location>
</feature>
<evidence type="ECO:0000313" key="7">
    <source>
        <dbReference type="EMBL" id="CAF9910321.1"/>
    </source>
</evidence>
<evidence type="ECO:0000256" key="2">
    <source>
        <dbReference type="ARBA" id="ARBA00022679"/>
    </source>
</evidence>
<organism evidence="7 8">
    <name type="scientific">Gomphillus americanus</name>
    <dbReference type="NCBI Taxonomy" id="1940652"/>
    <lineage>
        <taxon>Eukaryota</taxon>
        <taxon>Fungi</taxon>
        <taxon>Dikarya</taxon>
        <taxon>Ascomycota</taxon>
        <taxon>Pezizomycotina</taxon>
        <taxon>Lecanoromycetes</taxon>
        <taxon>OSLEUM clade</taxon>
        <taxon>Ostropomycetidae</taxon>
        <taxon>Ostropales</taxon>
        <taxon>Graphidaceae</taxon>
        <taxon>Gomphilloideae</taxon>
        <taxon>Gomphillus</taxon>
    </lineage>
</organism>
<accession>A0A8H3EPC8</accession>
<protein>
    <recommendedName>
        <fullName evidence="6">SET domain-containing protein</fullName>
    </recommendedName>
</protein>
<dbReference type="Pfam" id="PF00856">
    <property type="entry name" value="SET"/>
    <property type="match status" value="1"/>
</dbReference>
<dbReference type="SUPFAM" id="SSF82199">
    <property type="entry name" value="SET domain"/>
    <property type="match status" value="1"/>
</dbReference>
<feature type="compositionally biased region" description="Low complexity" evidence="5">
    <location>
        <begin position="60"/>
        <end position="74"/>
    </location>
</feature>
<feature type="compositionally biased region" description="Low complexity" evidence="5">
    <location>
        <begin position="32"/>
        <end position="54"/>
    </location>
</feature>
<comment type="caution">
    <text evidence="7">The sequence shown here is derived from an EMBL/GenBank/DDBJ whole genome shotgun (WGS) entry which is preliminary data.</text>
</comment>
<dbReference type="CDD" id="cd10527">
    <property type="entry name" value="SET_LSMT"/>
    <property type="match status" value="1"/>
</dbReference>
<dbReference type="Gene3D" id="3.90.1420.10">
    <property type="entry name" value="Rubisco LSMT, substrate-binding domain"/>
    <property type="match status" value="1"/>
</dbReference>
<evidence type="ECO:0000256" key="1">
    <source>
        <dbReference type="ARBA" id="ARBA00022603"/>
    </source>
</evidence>
<feature type="domain" description="SET" evidence="6">
    <location>
        <begin position="239"/>
        <end position="459"/>
    </location>
</feature>
<reference evidence="7" key="1">
    <citation type="submission" date="2021-03" db="EMBL/GenBank/DDBJ databases">
        <authorList>
            <person name="Tagirdzhanova G."/>
        </authorList>
    </citation>
    <scope>NUCLEOTIDE SEQUENCE</scope>
</reference>
<feature type="coiled-coil region" evidence="4">
    <location>
        <begin position="653"/>
        <end position="680"/>
    </location>
</feature>
<dbReference type="Proteomes" id="UP000664169">
    <property type="component" value="Unassembled WGS sequence"/>
</dbReference>
<keyword evidence="8" id="KW-1185">Reference proteome</keyword>
<dbReference type="InterPro" id="IPR036464">
    <property type="entry name" value="Rubisco_LSMT_subst-bd_sf"/>
</dbReference>
<evidence type="ECO:0000313" key="8">
    <source>
        <dbReference type="Proteomes" id="UP000664169"/>
    </source>
</evidence>
<dbReference type="InterPro" id="IPR046341">
    <property type="entry name" value="SET_dom_sf"/>
</dbReference>
<dbReference type="GO" id="GO:0005634">
    <property type="term" value="C:nucleus"/>
    <property type="evidence" value="ECO:0007669"/>
    <property type="project" value="TreeGrafter"/>
</dbReference>
<dbReference type="PROSITE" id="PS50280">
    <property type="entry name" value="SET"/>
    <property type="match status" value="1"/>
</dbReference>
<dbReference type="InterPro" id="IPR050600">
    <property type="entry name" value="SETD3_SETD6_MTase"/>
</dbReference>
<dbReference type="AlphaFoldDB" id="A0A8H3EPC8"/>
<keyword evidence="1" id="KW-0489">Methyltransferase</keyword>
<evidence type="ECO:0000256" key="3">
    <source>
        <dbReference type="ARBA" id="ARBA00022691"/>
    </source>
</evidence>
<gene>
    <name evidence="7" type="ORF">GOMPHAMPRED_007044</name>
</gene>
<evidence type="ECO:0000259" key="6">
    <source>
        <dbReference type="PROSITE" id="PS50280"/>
    </source>
</evidence>
<dbReference type="EMBL" id="CAJPDQ010000005">
    <property type="protein sequence ID" value="CAF9910321.1"/>
    <property type="molecule type" value="Genomic_DNA"/>
</dbReference>
<dbReference type="OrthoDB" id="341421at2759"/>
<dbReference type="Gene3D" id="3.90.1410.10">
    <property type="entry name" value="set domain protein methyltransferase, domain 1"/>
    <property type="match status" value="1"/>
</dbReference>
<keyword evidence="3" id="KW-0949">S-adenosyl-L-methionine</keyword>
<dbReference type="PANTHER" id="PTHR13271">
    <property type="entry name" value="UNCHARACTERIZED PUTATIVE METHYLTRANSFERASE"/>
    <property type="match status" value="1"/>
</dbReference>
<sequence>MALFQDFSFSKPSSRRTIVYDEVPPPEDIHTSRSPSPFSSSSSNKRPSISESVYDLSSHTDTSLSTCSSTPISSRLVGPDRRRNSLAREYFETIRARRQCAVRQQCDPRRASAIRLYVENLLSEDANCPELHPSSVGMNFPSPRRSAPLQTSYYEQTSNTFGEEEDDQVEAMKGLTIVEKAGGSQRLISSGSVASRKRHSVQKNIKRLQALGMASSQGSAPKFGSMERWLEASGAAGLESVELADFPPLGRGLRARRHFRKGEKILTVPHSVLWTVENAHTDSLLGPILRSMQPSLSVDDTLAIFILFVQSRKSEYDGRQSHVSALPTSYSSSIFFNEEELQVCAGSSLYTITKQLDQQIEDDYKELLRQLIGPNRDLFPLEKFSIEDYKWALCTLWSRAMDFQLADGSSIRLLAPFIDMFNHSSETGQCHVYDTLSGSLSVLAGKEYNVGDQIFIHYGSIPNSRLLRLYGFVIAGNLNDSYDLVFSTHHSAPFFEQKQKLWALAGLDPVSTIPLTLVDPLPKRVLQYLRIQRLDDSDLAVVLLKPKDVAEEKISDKNEIEILQFLIASIQHHLESFGTQFEKLEEQLANGVHSSGSNAWAAAQVSLGEQKVLKLAKESAEGLLAAAESGRMNTLEGSTKVTTPLDLDLGGNFDSIEQIVGNLIQECKQLRQRLQEAILVPDTSYIQAFQAQNPEAVSFWRDRFQKGELNASALRYEMIYVSWARFVHIVKTSLILKKIPTGVYGIRTASLLRERGSRYRIDYSGTRHLSSIRPLWIPALRHALDPLHKGYTLRRLVFENSGYGIFVECERASGDLSLPAAIESPYDHVGWTSAQIVAVPTSNELGIITDQELVESSSKVLFANFKEINQNVQVYVRYLQTGQIECKSLVTQARPVAAISIGAELSMRHSLDSGGHAWSHDLQITQFSGVLWRPIRYYHGYSAIPECSCMLLGPSKIEFGGLWYDSRVTIVDGDEIEYVDWSTPLTQSRANAIDTQDDKEEEEDSGNLFFPEEQLNELGKGTRRLWRPWQRNIRRYDVWPYRRFHIGDSVEAPVMYPDFRYRYHAINDSQLYLPARIVDVPRGSICNRI</sequence>
<dbReference type="InterPro" id="IPR015353">
    <property type="entry name" value="Rubisco_LSMT_subst-bd"/>
</dbReference>
<feature type="region of interest" description="Disordered" evidence="5">
    <location>
        <begin position="60"/>
        <end position="79"/>
    </location>
</feature>
<dbReference type="PANTHER" id="PTHR13271:SF34">
    <property type="entry name" value="N-LYSINE METHYLTRANSFERASE SETD6"/>
    <property type="match status" value="1"/>
</dbReference>
<name>A0A8H3EPC8_9LECA</name>
<dbReference type="InterPro" id="IPR001214">
    <property type="entry name" value="SET_dom"/>
</dbReference>
<proteinExistence type="predicted"/>
<dbReference type="GO" id="GO:0032259">
    <property type="term" value="P:methylation"/>
    <property type="evidence" value="ECO:0007669"/>
    <property type="project" value="UniProtKB-KW"/>
</dbReference>
<dbReference type="SUPFAM" id="SSF81822">
    <property type="entry name" value="RuBisCo LSMT C-terminal, substrate-binding domain"/>
    <property type="match status" value="1"/>
</dbReference>
<keyword evidence="4" id="KW-0175">Coiled coil</keyword>
<evidence type="ECO:0000256" key="4">
    <source>
        <dbReference type="SAM" id="Coils"/>
    </source>
</evidence>